<dbReference type="InterPro" id="IPR031616">
    <property type="entry name" value="BsrE-like"/>
</dbReference>
<evidence type="ECO:0000313" key="3">
    <source>
        <dbReference type="EMBL" id="MDZ5596938.1"/>
    </source>
</evidence>
<reference evidence="2" key="1">
    <citation type="submission" date="2023-03" db="EMBL/GenBank/DDBJ databases">
        <authorList>
            <person name="Shen W."/>
            <person name="Cai J."/>
        </authorList>
    </citation>
    <scope>NUCLEOTIDE SEQUENCE</scope>
    <source>
        <strain evidence="2">B245-2</strain>
    </source>
</reference>
<sequence length="44" mass="4942">MSVTTLQRILKKGICKMSVYEALSLMIAFATLIVLVNNNKDNKK</sequence>
<keyword evidence="1" id="KW-1133">Transmembrane helix</keyword>
<accession>A0AAW9JID1</accession>
<comment type="caution">
    <text evidence="3">The sequence shown here is derived from an EMBL/GenBank/DDBJ whole genome shotgun (WGS) entry which is preliminary data.</text>
</comment>
<dbReference type="Proteomes" id="UP001255696">
    <property type="component" value="Unassembled WGS sequence"/>
</dbReference>
<keyword evidence="1" id="KW-0812">Transmembrane</keyword>
<evidence type="ECO:0000313" key="4">
    <source>
        <dbReference type="Proteomes" id="UP001290582"/>
    </source>
</evidence>
<dbReference type="Proteomes" id="UP001290582">
    <property type="component" value="Unassembled WGS sequence"/>
</dbReference>
<reference evidence="3" key="2">
    <citation type="submission" date="2023-12" db="EMBL/GenBank/DDBJ databases">
        <title>Molecular genomic analyses of Enterococcus cecorum from sepsis oubreaks in broilers.</title>
        <authorList>
            <person name="Rhoads D."/>
            <person name="Alrubaye A."/>
        </authorList>
    </citation>
    <scope>NUCLEOTIDE SEQUENCE</scope>
    <source>
        <strain evidence="3">1755</strain>
    </source>
</reference>
<dbReference type="RefSeq" id="WP_224762864.1">
    <property type="nucleotide sequence ID" value="NZ_CP010059.1"/>
</dbReference>
<dbReference type="EMBL" id="JARQBI010000032">
    <property type="protein sequence ID" value="MDT2797615.1"/>
    <property type="molecule type" value="Genomic_DNA"/>
</dbReference>
<gene>
    <name evidence="2" type="ORF">P7H47_10235</name>
    <name evidence="3" type="ORF">U1294_01680</name>
</gene>
<protein>
    <submittedName>
        <fullName evidence="3">Holin-like toxin</fullName>
    </submittedName>
</protein>
<organism evidence="3 4">
    <name type="scientific">Enterococcus cecorum</name>
    <dbReference type="NCBI Taxonomy" id="44008"/>
    <lineage>
        <taxon>Bacteria</taxon>
        <taxon>Bacillati</taxon>
        <taxon>Bacillota</taxon>
        <taxon>Bacilli</taxon>
        <taxon>Lactobacillales</taxon>
        <taxon>Enterococcaceae</taxon>
        <taxon>Enterococcus</taxon>
    </lineage>
</organism>
<feature type="transmembrane region" description="Helical" evidence="1">
    <location>
        <begin position="18"/>
        <end position="36"/>
    </location>
</feature>
<proteinExistence type="predicted"/>
<dbReference type="Pfam" id="PF16935">
    <property type="entry name" value="Hol_Tox"/>
    <property type="match status" value="1"/>
</dbReference>
<keyword evidence="1" id="KW-0472">Membrane</keyword>
<dbReference type="AlphaFoldDB" id="A0AAW9JID1"/>
<name>A0AAW9JID1_9ENTE</name>
<evidence type="ECO:0000256" key="1">
    <source>
        <dbReference type="SAM" id="Phobius"/>
    </source>
</evidence>
<dbReference type="EMBL" id="JAXOGL010000002">
    <property type="protein sequence ID" value="MDZ5596938.1"/>
    <property type="molecule type" value="Genomic_DNA"/>
</dbReference>
<evidence type="ECO:0000313" key="2">
    <source>
        <dbReference type="EMBL" id="MDT2797615.1"/>
    </source>
</evidence>